<protein>
    <recommendedName>
        <fullName evidence="3">Transposase</fullName>
    </recommendedName>
</protein>
<gene>
    <name evidence="1" type="ORF">MA04_04255</name>
</gene>
<keyword evidence="2" id="KW-1185">Reference proteome</keyword>
<sequence>MRPRRTAEQWHALIAQQRESGLPAKAFCQQHDLGYISFCNWRKRLMDHGSADNAESDDAGFVDVSSLMGSAQTGGTGWHIVLSLGNGVELRLSQNG</sequence>
<proteinExistence type="predicted"/>
<evidence type="ECO:0000313" key="2">
    <source>
        <dbReference type="Proteomes" id="UP001064106"/>
    </source>
</evidence>
<dbReference type="RefSeq" id="WP_262462805.1">
    <property type="nucleotide sequence ID" value="NZ_ARXS01000053.1"/>
</dbReference>
<evidence type="ECO:0008006" key="3">
    <source>
        <dbReference type="Google" id="ProtNLM"/>
    </source>
</evidence>
<dbReference type="NCBIfam" id="NF047593">
    <property type="entry name" value="IS66_ISAeme5_TnpA"/>
    <property type="match status" value="1"/>
</dbReference>
<evidence type="ECO:0000313" key="1">
    <source>
        <dbReference type="EMBL" id="MCU5784955.1"/>
    </source>
</evidence>
<dbReference type="EMBL" id="ARXS01000053">
    <property type="protein sequence ID" value="MCU5784955.1"/>
    <property type="molecule type" value="Genomic_DNA"/>
</dbReference>
<comment type="caution">
    <text evidence="1">The sequence shown here is derived from an EMBL/GenBank/DDBJ whole genome shotgun (WGS) entry which is preliminary data.</text>
</comment>
<name>A0ABT2R581_9GAMM</name>
<reference evidence="1" key="1">
    <citation type="submission" date="2012-09" db="EMBL/GenBank/DDBJ databases">
        <title>Genome Sequence of alkane-degrading Bacterium Alcanivorax balearicus MACL04.</title>
        <authorList>
            <person name="Lai Q."/>
            <person name="Shao Z."/>
        </authorList>
    </citation>
    <scope>NUCLEOTIDE SEQUENCE</scope>
    <source>
        <strain evidence="1">MACL04</strain>
    </source>
</reference>
<accession>A0ABT2R581</accession>
<dbReference type="Proteomes" id="UP001064106">
    <property type="component" value="Unassembled WGS sequence"/>
</dbReference>
<organism evidence="1 2">
    <name type="scientific">Alloalcanivorax balearicus MACL04</name>
    <dbReference type="NCBI Taxonomy" id="1177182"/>
    <lineage>
        <taxon>Bacteria</taxon>
        <taxon>Pseudomonadati</taxon>
        <taxon>Pseudomonadota</taxon>
        <taxon>Gammaproteobacteria</taxon>
        <taxon>Oceanospirillales</taxon>
        <taxon>Alcanivoracaceae</taxon>
        <taxon>Alloalcanivorax</taxon>
    </lineage>
</organism>